<dbReference type="AlphaFoldDB" id="T1ADT0"/>
<dbReference type="SUPFAM" id="SSF54197">
    <property type="entry name" value="HIT-like"/>
    <property type="match status" value="1"/>
</dbReference>
<comment type="caution">
    <text evidence="2">The sequence shown here is derived from an EMBL/GenBank/DDBJ whole genome shotgun (WGS) entry which is preliminary data.</text>
</comment>
<accession>T1ADT0</accession>
<dbReference type="GO" id="GO:0009117">
    <property type="term" value="P:nucleotide metabolic process"/>
    <property type="evidence" value="ECO:0007669"/>
    <property type="project" value="TreeGrafter"/>
</dbReference>
<dbReference type="PROSITE" id="PS51084">
    <property type="entry name" value="HIT_2"/>
    <property type="match status" value="1"/>
</dbReference>
<sequence>MIAIMDINAVSEGHVLVIPKEHSSDIFDIAPELLRKSTQVAQEVAQKMKAEQGINSVNLLNCSGKESGQSVYHFHLHMIPRREGDTEAVVPKIDSLLKPK</sequence>
<dbReference type="PRINTS" id="PR00332">
    <property type="entry name" value="HISTRIAD"/>
</dbReference>
<proteinExistence type="predicted"/>
<dbReference type="GO" id="GO:0003824">
    <property type="term" value="F:catalytic activity"/>
    <property type="evidence" value="ECO:0007669"/>
    <property type="project" value="InterPro"/>
</dbReference>
<dbReference type="EMBL" id="AUZZ01008098">
    <property type="protein sequence ID" value="EQD39114.1"/>
    <property type="molecule type" value="Genomic_DNA"/>
</dbReference>
<gene>
    <name evidence="2" type="ORF">B2A_11239</name>
</gene>
<name>T1ADT0_9ZZZZ</name>
<dbReference type="InterPro" id="IPR001310">
    <property type="entry name" value="Histidine_triad_HIT"/>
</dbReference>
<dbReference type="Gene3D" id="3.30.428.10">
    <property type="entry name" value="HIT-like"/>
    <property type="match status" value="1"/>
</dbReference>
<dbReference type="InterPro" id="IPR036265">
    <property type="entry name" value="HIT-like_sf"/>
</dbReference>
<dbReference type="Pfam" id="PF01230">
    <property type="entry name" value="HIT"/>
    <property type="match status" value="1"/>
</dbReference>
<reference evidence="2" key="1">
    <citation type="submission" date="2013-08" db="EMBL/GenBank/DDBJ databases">
        <authorList>
            <person name="Mendez C."/>
            <person name="Richter M."/>
            <person name="Ferrer M."/>
            <person name="Sanchez J."/>
        </authorList>
    </citation>
    <scope>NUCLEOTIDE SEQUENCE</scope>
</reference>
<dbReference type="PANTHER" id="PTHR46648:SF1">
    <property type="entry name" value="ADENOSINE 5'-MONOPHOSPHORAMIDASE HNT1"/>
    <property type="match status" value="1"/>
</dbReference>
<dbReference type="PANTHER" id="PTHR46648">
    <property type="entry name" value="HIT FAMILY PROTEIN 1"/>
    <property type="match status" value="1"/>
</dbReference>
<reference evidence="2" key="2">
    <citation type="journal article" date="2014" name="ISME J.">
        <title>Microbial stratification in low pH oxic and suboxic macroscopic growths along an acid mine drainage.</title>
        <authorList>
            <person name="Mendez-Garcia C."/>
            <person name="Mesa V."/>
            <person name="Sprenger R.R."/>
            <person name="Richter M."/>
            <person name="Diez M.S."/>
            <person name="Solano J."/>
            <person name="Bargiela R."/>
            <person name="Golyshina O.V."/>
            <person name="Manteca A."/>
            <person name="Ramos J.L."/>
            <person name="Gallego J.R."/>
            <person name="Llorente I."/>
            <person name="Martins Dos Santos V.A."/>
            <person name="Jensen O.N."/>
            <person name="Pelaez A.I."/>
            <person name="Sanchez J."/>
            <person name="Ferrer M."/>
        </authorList>
    </citation>
    <scope>NUCLEOTIDE SEQUENCE</scope>
</reference>
<evidence type="ECO:0000313" key="2">
    <source>
        <dbReference type="EMBL" id="EQD39114.1"/>
    </source>
</evidence>
<dbReference type="InterPro" id="IPR011146">
    <property type="entry name" value="HIT-like"/>
</dbReference>
<feature type="domain" description="HIT" evidence="1">
    <location>
        <begin position="1"/>
        <end position="88"/>
    </location>
</feature>
<evidence type="ECO:0000259" key="1">
    <source>
        <dbReference type="PROSITE" id="PS51084"/>
    </source>
</evidence>
<protein>
    <submittedName>
        <fullName evidence="2">Histidine triad (HIT) protein</fullName>
    </submittedName>
</protein>
<organism evidence="2">
    <name type="scientific">mine drainage metagenome</name>
    <dbReference type="NCBI Taxonomy" id="410659"/>
    <lineage>
        <taxon>unclassified sequences</taxon>
        <taxon>metagenomes</taxon>
        <taxon>ecological metagenomes</taxon>
    </lineage>
</organism>